<name>A0A0G1W1I4_9BACT</name>
<protein>
    <recommendedName>
        <fullName evidence="1">Gp5/Type VI secretion system Vgr protein OB-fold domain-containing protein</fullName>
    </recommendedName>
</protein>
<evidence type="ECO:0000259" key="1">
    <source>
        <dbReference type="Pfam" id="PF04717"/>
    </source>
</evidence>
<evidence type="ECO:0000313" key="3">
    <source>
        <dbReference type="Proteomes" id="UP000034588"/>
    </source>
</evidence>
<evidence type="ECO:0000313" key="2">
    <source>
        <dbReference type="EMBL" id="KKW12460.1"/>
    </source>
</evidence>
<dbReference type="PATRIC" id="fig|1618448.3.peg.620"/>
<comment type="caution">
    <text evidence="2">The sequence shown here is derived from an EMBL/GenBank/DDBJ whole genome shotgun (WGS) entry which is preliminary data.</text>
</comment>
<dbReference type="Pfam" id="PF04717">
    <property type="entry name" value="Phage_base_V"/>
    <property type="match status" value="1"/>
</dbReference>
<dbReference type="InterPro" id="IPR006531">
    <property type="entry name" value="Gp5/Vgr_OB"/>
</dbReference>
<gene>
    <name evidence="2" type="ORF">UY48_C0012G0007</name>
</gene>
<dbReference type="EMBL" id="LCQD01000012">
    <property type="protein sequence ID" value="KKW12460.1"/>
    <property type="molecule type" value="Genomic_DNA"/>
</dbReference>
<accession>A0A0G1W1I4</accession>
<organism evidence="2 3">
    <name type="scientific">Candidatus Gottesmanbacteria bacterium GW2011_GWB1_49_7</name>
    <dbReference type="NCBI Taxonomy" id="1618448"/>
    <lineage>
        <taxon>Bacteria</taxon>
        <taxon>Candidatus Gottesmaniibacteriota</taxon>
    </lineage>
</organism>
<dbReference type="Proteomes" id="UP000034588">
    <property type="component" value="Unassembled WGS sequence"/>
</dbReference>
<reference evidence="2 3" key="1">
    <citation type="journal article" date="2015" name="Nature">
        <title>rRNA introns, odd ribosomes, and small enigmatic genomes across a large radiation of phyla.</title>
        <authorList>
            <person name="Brown C.T."/>
            <person name="Hug L.A."/>
            <person name="Thomas B.C."/>
            <person name="Sharon I."/>
            <person name="Castelle C.J."/>
            <person name="Singh A."/>
            <person name="Wilkins M.J."/>
            <person name="Williams K.H."/>
            <person name="Banfield J.F."/>
        </authorList>
    </citation>
    <scope>NUCLEOTIDE SEQUENCE [LARGE SCALE GENOMIC DNA]</scope>
</reference>
<sequence>MNYNGLFRGRVADVNDPEKKGRVRVEIPVLGPASDEEAAFTTLWSPVNLPGHAHDVPDIGEMVRVSFGAFTNNAADAVVAGVETRERFDGTPLIPCPSRGEEDFPADLGTNTTTRTTATGETVAFTNAAGEQVTFKEPQSQFDPTTAYPRCSSKERSGLRWEFDPASGRMRAQAPSGSQVELANGINAKANFINLSTNGNYQRFVHGDDIKDVQRGRFIRAKTEKTQLSSRDTTVTRDKLTADTYEEAIRIQRKSTVNGIRQDTTHLKHIVAAGLEYNFSTLKEVRTIGGFSQETICGALSGTVAIIGVPGVTPAKRTWVLNGNIMEFLFAGNRDVMVMPTYRMRIGYGDPITGLVLNPPPALSPNVVPGAEAQFQPIKGLFATNLLAYFTTVSAAFKTMLGTISTTGGFCTAAASAVGSLVATNPELAASTAGLGTIAAGFTNLAVAFSAMEAQIAAAQGGFDAYIAQYGTEMGLTATFNSTWFSNCLVVY</sequence>
<dbReference type="AlphaFoldDB" id="A0A0G1W1I4"/>
<feature type="domain" description="Gp5/Type VI secretion system Vgr protein OB-fold" evidence="1">
    <location>
        <begin position="8"/>
        <end position="68"/>
    </location>
</feature>
<proteinExistence type="predicted"/>